<dbReference type="PANTHER" id="PTHR33692">
    <property type="entry name" value="RIBOSOME MATURATION FACTOR RIMM"/>
    <property type="match status" value="1"/>
</dbReference>
<gene>
    <name evidence="5" type="primary">rimM</name>
    <name evidence="8" type="ORF">SAMN04488132_104186</name>
</gene>
<evidence type="ECO:0000313" key="9">
    <source>
        <dbReference type="Proteomes" id="UP000190888"/>
    </source>
</evidence>
<protein>
    <recommendedName>
        <fullName evidence="5">Ribosome maturation factor RimM</fullName>
    </recommendedName>
</protein>
<evidence type="ECO:0000259" key="6">
    <source>
        <dbReference type="Pfam" id="PF01782"/>
    </source>
</evidence>
<dbReference type="InterPro" id="IPR056792">
    <property type="entry name" value="PRC_RimM"/>
</dbReference>
<keyword evidence="4 5" id="KW-0143">Chaperone</keyword>
<evidence type="ECO:0000256" key="3">
    <source>
        <dbReference type="ARBA" id="ARBA00022552"/>
    </source>
</evidence>
<comment type="subunit">
    <text evidence="5">Binds ribosomal protein uS19.</text>
</comment>
<dbReference type="OrthoDB" id="9810331at2"/>
<dbReference type="InterPro" id="IPR011961">
    <property type="entry name" value="RimM"/>
</dbReference>
<evidence type="ECO:0000313" key="8">
    <source>
        <dbReference type="EMBL" id="SJZ76484.1"/>
    </source>
</evidence>
<dbReference type="GO" id="GO:0005840">
    <property type="term" value="C:ribosome"/>
    <property type="evidence" value="ECO:0007669"/>
    <property type="project" value="InterPro"/>
</dbReference>
<accession>A0A1T4NB79</accession>
<dbReference type="GO" id="GO:0005737">
    <property type="term" value="C:cytoplasm"/>
    <property type="evidence" value="ECO:0007669"/>
    <property type="project" value="UniProtKB-SubCell"/>
</dbReference>
<proteinExistence type="inferred from homology"/>
<evidence type="ECO:0000259" key="7">
    <source>
        <dbReference type="Pfam" id="PF24986"/>
    </source>
</evidence>
<keyword evidence="2 5" id="KW-0690">Ribosome biogenesis</keyword>
<keyword evidence="3 5" id="KW-0698">rRNA processing</keyword>
<dbReference type="Proteomes" id="UP000190888">
    <property type="component" value="Unassembled WGS sequence"/>
</dbReference>
<comment type="similarity">
    <text evidence="5">Belongs to the RimM family.</text>
</comment>
<dbReference type="AlphaFoldDB" id="A0A1T4NB79"/>
<keyword evidence="9" id="KW-1185">Reference proteome</keyword>
<organism evidence="8 9">
    <name type="scientific">Sediminibacterium ginsengisoli</name>
    <dbReference type="NCBI Taxonomy" id="413434"/>
    <lineage>
        <taxon>Bacteria</taxon>
        <taxon>Pseudomonadati</taxon>
        <taxon>Bacteroidota</taxon>
        <taxon>Chitinophagia</taxon>
        <taxon>Chitinophagales</taxon>
        <taxon>Chitinophagaceae</taxon>
        <taxon>Sediminibacterium</taxon>
    </lineage>
</organism>
<dbReference type="Pfam" id="PF24986">
    <property type="entry name" value="PRC_RimM"/>
    <property type="match status" value="1"/>
</dbReference>
<feature type="domain" description="Ribosome maturation factor RimM PRC barrel" evidence="7">
    <location>
        <begin position="102"/>
        <end position="167"/>
    </location>
</feature>
<dbReference type="Gene3D" id="2.30.30.240">
    <property type="entry name" value="PRC-barrel domain"/>
    <property type="match status" value="1"/>
</dbReference>
<reference evidence="8 9" key="1">
    <citation type="submission" date="2017-02" db="EMBL/GenBank/DDBJ databases">
        <authorList>
            <person name="Peterson S.W."/>
        </authorList>
    </citation>
    <scope>NUCLEOTIDE SEQUENCE [LARGE SCALE GENOMIC DNA]</scope>
    <source>
        <strain evidence="8 9">DSM 22335</strain>
    </source>
</reference>
<sequence>MNEYIHIGRMVASFGLNGELILKHALGNKALFKGVEVLFIEERKGSYLPYFIESAKAKNEEETYIKLEGVQTKETANRLTSRNVWLQDADFRKLAGKAAPIALIGFKVITDEDEDLGPVEEVIEQPHQVLLRVSLNGNEALIPLHAETLDRIDQAKKEIHVSLPDGLLDIYR</sequence>
<dbReference type="EMBL" id="FUWH01000004">
    <property type="protein sequence ID" value="SJZ76484.1"/>
    <property type="molecule type" value="Genomic_DNA"/>
</dbReference>
<dbReference type="InterPro" id="IPR002676">
    <property type="entry name" value="RimM_N"/>
</dbReference>
<dbReference type="PANTHER" id="PTHR33692:SF1">
    <property type="entry name" value="RIBOSOME MATURATION FACTOR RIMM"/>
    <property type="match status" value="1"/>
</dbReference>
<dbReference type="GO" id="GO:0042274">
    <property type="term" value="P:ribosomal small subunit biogenesis"/>
    <property type="evidence" value="ECO:0007669"/>
    <property type="project" value="UniProtKB-UniRule"/>
</dbReference>
<dbReference type="NCBIfam" id="TIGR02273">
    <property type="entry name" value="16S_RimM"/>
    <property type="match status" value="1"/>
</dbReference>
<comment type="function">
    <text evidence="5">An accessory protein needed during the final step in the assembly of 30S ribosomal subunit, possibly for assembly of the head region. Essential for efficient processing of 16S rRNA. May be needed both before and after RbfA during the maturation of 16S rRNA. It has affinity for free ribosomal 30S subunits but not for 70S ribosomes.</text>
</comment>
<comment type="domain">
    <text evidence="5">The PRC barrel domain binds ribosomal protein uS19.</text>
</comment>
<dbReference type="InterPro" id="IPR009000">
    <property type="entry name" value="Transl_B-barrel_sf"/>
</dbReference>
<evidence type="ECO:0000256" key="2">
    <source>
        <dbReference type="ARBA" id="ARBA00022517"/>
    </source>
</evidence>
<name>A0A1T4NB79_9BACT</name>
<dbReference type="InterPro" id="IPR011033">
    <property type="entry name" value="PRC_barrel-like_sf"/>
</dbReference>
<comment type="subcellular location">
    <subcellularLocation>
        <location evidence="5">Cytoplasm</location>
    </subcellularLocation>
</comment>
<evidence type="ECO:0000256" key="4">
    <source>
        <dbReference type="ARBA" id="ARBA00023186"/>
    </source>
</evidence>
<evidence type="ECO:0000256" key="1">
    <source>
        <dbReference type="ARBA" id="ARBA00022490"/>
    </source>
</evidence>
<dbReference type="STRING" id="413434.SAMN04488132_104186"/>
<dbReference type="GO" id="GO:0043022">
    <property type="term" value="F:ribosome binding"/>
    <property type="evidence" value="ECO:0007669"/>
    <property type="project" value="InterPro"/>
</dbReference>
<dbReference type="SUPFAM" id="SSF50346">
    <property type="entry name" value="PRC-barrel domain"/>
    <property type="match status" value="1"/>
</dbReference>
<dbReference type="GO" id="GO:0006364">
    <property type="term" value="P:rRNA processing"/>
    <property type="evidence" value="ECO:0007669"/>
    <property type="project" value="UniProtKB-UniRule"/>
</dbReference>
<dbReference type="Pfam" id="PF01782">
    <property type="entry name" value="RimM"/>
    <property type="match status" value="1"/>
</dbReference>
<evidence type="ECO:0000256" key="5">
    <source>
        <dbReference type="HAMAP-Rule" id="MF_00014"/>
    </source>
</evidence>
<dbReference type="RefSeq" id="WP_078831163.1">
    <property type="nucleotide sequence ID" value="NZ_FUWH01000004.1"/>
</dbReference>
<dbReference type="SUPFAM" id="SSF50447">
    <property type="entry name" value="Translation proteins"/>
    <property type="match status" value="1"/>
</dbReference>
<feature type="domain" description="RimM N-terminal" evidence="6">
    <location>
        <begin position="7"/>
        <end position="88"/>
    </location>
</feature>
<keyword evidence="1 5" id="KW-0963">Cytoplasm</keyword>
<dbReference type="Gene3D" id="2.40.30.60">
    <property type="entry name" value="RimM"/>
    <property type="match status" value="1"/>
</dbReference>
<dbReference type="HAMAP" id="MF_00014">
    <property type="entry name" value="Ribosome_mat_RimM"/>
    <property type="match status" value="1"/>
</dbReference>
<dbReference type="InterPro" id="IPR036976">
    <property type="entry name" value="RimM_N_sf"/>
</dbReference>